<evidence type="ECO:0000256" key="3">
    <source>
        <dbReference type="ARBA" id="ARBA00022840"/>
    </source>
</evidence>
<dbReference type="EMBL" id="BAABFC010000013">
    <property type="protein sequence ID" value="GAA4500196.1"/>
    <property type="molecule type" value="Genomic_DNA"/>
</dbReference>
<evidence type="ECO:0000313" key="8">
    <source>
        <dbReference type="Proteomes" id="UP001501321"/>
    </source>
</evidence>
<evidence type="ECO:0000256" key="5">
    <source>
        <dbReference type="HAMAP-Rule" id="MF_00376"/>
    </source>
</evidence>
<dbReference type="InterPro" id="IPR001977">
    <property type="entry name" value="Depp_CoAkinase"/>
</dbReference>
<dbReference type="NCBIfam" id="TIGR00152">
    <property type="entry name" value="dephospho-CoA kinase"/>
    <property type="match status" value="1"/>
</dbReference>
<comment type="similarity">
    <text evidence="1 5">Belongs to the CoaE family.</text>
</comment>
<dbReference type="SUPFAM" id="SSF52540">
    <property type="entry name" value="P-loop containing nucleoside triphosphate hydrolases"/>
    <property type="match status" value="1"/>
</dbReference>
<dbReference type="PANTHER" id="PTHR10695:SF46">
    <property type="entry name" value="BIFUNCTIONAL COENZYME A SYNTHASE-RELATED"/>
    <property type="match status" value="1"/>
</dbReference>
<protein>
    <recommendedName>
        <fullName evidence="5 6">Dephospho-CoA kinase</fullName>
        <ecNumber evidence="5 6">2.7.1.24</ecNumber>
    </recommendedName>
    <alternativeName>
        <fullName evidence="5">Dephosphocoenzyme A kinase</fullName>
    </alternativeName>
</protein>
<dbReference type="PROSITE" id="PS51219">
    <property type="entry name" value="DPCK"/>
    <property type="match status" value="1"/>
</dbReference>
<dbReference type="Pfam" id="PF01121">
    <property type="entry name" value="CoaE"/>
    <property type="match status" value="1"/>
</dbReference>
<dbReference type="GO" id="GO:0016301">
    <property type="term" value="F:kinase activity"/>
    <property type="evidence" value="ECO:0007669"/>
    <property type="project" value="UniProtKB-KW"/>
</dbReference>
<keyword evidence="3 5" id="KW-0067">ATP-binding</keyword>
<keyword evidence="5" id="KW-0808">Transferase</keyword>
<name>A0ABP8QES1_9GAMM</name>
<dbReference type="CDD" id="cd02022">
    <property type="entry name" value="DPCK"/>
    <property type="match status" value="1"/>
</dbReference>
<dbReference type="Gene3D" id="3.40.50.300">
    <property type="entry name" value="P-loop containing nucleotide triphosphate hydrolases"/>
    <property type="match status" value="1"/>
</dbReference>
<keyword evidence="2 5" id="KW-0547">Nucleotide-binding</keyword>
<comment type="catalytic activity">
    <reaction evidence="5">
        <text>3'-dephospho-CoA + ATP = ADP + CoA + H(+)</text>
        <dbReference type="Rhea" id="RHEA:18245"/>
        <dbReference type="ChEBI" id="CHEBI:15378"/>
        <dbReference type="ChEBI" id="CHEBI:30616"/>
        <dbReference type="ChEBI" id="CHEBI:57287"/>
        <dbReference type="ChEBI" id="CHEBI:57328"/>
        <dbReference type="ChEBI" id="CHEBI:456216"/>
        <dbReference type="EC" id="2.7.1.24"/>
    </reaction>
</comment>
<keyword evidence="5" id="KW-0963">Cytoplasm</keyword>
<comment type="caution">
    <text evidence="7">The sequence shown here is derived from an EMBL/GenBank/DDBJ whole genome shotgun (WGS) entry which is preliminary data.</text>
</comment>
<comment type="function">
    <text evidence="5">Catalyzes the phosphorylation of the 3'-hydroxyl group of dephosphocoenzyme A to form coenzyme A.</text>
</comment>
<accession>A0ABP8QES1</accession>
<reference evidence="8" key="1">
    <citation type="journal article" date="2019" name="Int. J. Syst. Evol. Microbiol.">
        <title>The Global Catalogue of Microorganisms (GCM) 10K type strain sequencing project: providing services to taxonomists for standard genome sequencing and annotation.</title>
        <authorList>
            <consortium name="The Broad Institute Genomics Platform"/>
            <consortium name="The Broad Institute Genome Sequencing Center for Infectious Disease"/>
            <person name="Wu L."/>
            <person name="Ma J."/>
        </authorList>
    </citation>
    <scope>NUCLEOTIDE SEQUENCE [LARGE SCALE GENOMIC DNA]</scope>
    <source>
        <strain evidence="8">JCM 32226</strain>
    </source>
</reference>
<dbReference type="PANTHER" id="PTHR10695">
    <property type="entry name" value="DEPHOSPHO-COA KINASE-RELATED"/>
    <property type="match status" value="1"/>
</dbReference>
<evidence type="ECO:0000313" key="7">
    <source>
        <dbReference type="EMBL" id="GAA4500196.1"/>
    </source>
</evidence>
<evidence type="ECO:0000256" key="1">
    <source>
        <dbReference type="ARBA" id="ARBA00009018"/>
    </source>
</evidence>
<comment type="subcellular location">
    <subcellularLocation>
        <location evidence="5">Cytoplasm</location>
    </subcellularLocation>
</comment>
<sequence length="219" mass="23911">MIKPAPYIVGLTGGIASGKSTVARVFAAQGIAVVDADDISRQVVAPGSSGLQGILEHFGQQMLTADGQLDRRRLRELIFSQPDERIWLEQWLHPRIETAMQEACLLATSPYVILMVPLLLENGLERLVDRVLVVDVSEQTQRQRTQARDGVSPTQVEAILAAQLTRAARLARADDVLSNEDGSLPQLEAEILRLHRQYLDLAAGKCGPGNSAPVQKPLH</sequence>
<gene>
    <name evidence="5 7" type="primary">coaE</name>
    <name evidence="7" type="ORF">GCM10023095_21580</name>
</gene>
<dbReference type="Proteomes" id="UP001501321">
    <property type="component" value="Unassembled WGS sequence"/>
</dbReference>
<feature type="binding site" evidence="5">
    <location>
        <begin position="16"/>
        <end position="21"/>
    </location>
    <ligand>
        <name>ATP</name>
        <dbReference type="ChEBI" id="CHEBI:30616"/>
    </ligand>
</feature>
<comment type="pathway">
    <text evidence="5">Cofactor biosynthesis; coenzyme A biosynthesis; CoA from (R)-pantothenate: step 5/5.</text>
</comment>
<dbReference type="HAMAP" id="MF_00376">
    <property type="entry name" value="Dephospho_CoA_kinase"/>
    <property type="match status" value="1"/>
</dbReference>
<keyword evidence="5 7" id="KW-0418">Kinase</keyword>
<organism evidence="7 8">
    <name type="scientific">Pseudaeromonas paramecii</name>
    <dbReference type="NCBI Taxonomy" id="2138166"/>
    <lineage>
        <taxon>Bacteria</taxon>
        <taxon>Pseudomonadati</taxon>
        <taxon>Pseudomonadota</taxon>
        <taxon>Gammaproteobacteria</taxon>
        <taxon>Aeromonadales</taxon>
        <taxon>Aeromonadaceae</taxon>
        <taxon>Pseudaeromonas</taxon>
    </lineage>
</organism>
<evidence type="ECO:0000256" key="2">
    <source>
        <dbReference type="ARBA" id="ARBA00022741"/>
    </source>
</evidence>
<proteinExistence type="inferred from homology"/>
<evidence type="ECO:0000256" key="6">
    <source>
        <dbReference type="NCBIfam" id="TIGR00152"/>
    </source>
</evidence>
<evidence type="ECO:0000256" key="4">
    <source>
        <dbReference type="ARBA" id="ARBA00022993"/>
    </source>
</evidence>
<keyword evidence="4 5" id="KW-0173">Coenzyme A biosynthesis</keyword>
<keyword evidence="8" id="KW-1185">Reference proteome</keyword>
<dbReference type="InterPro" id="IPR027417">
    <property type="entry name" value="P-loop_NTPase"/>
</dbReference>
<dbReference type="RefSeq" id="WP_345012921.1">
    <property type="nucleotide sequence ID" value="NZ_BAABFC010000013.1"/>
</dbReference>
<dbReference type="EC" id="2.7.1.24" evidence="5 6"/>